<accession>A0A2A6D0Y7</accession>
<comment type="similarity">
    <text evidence="2">Belongs to the mitochondrial carrier (TC 2.A.29) family.</text>
</comment>
<dbReference type="GO" id="GO:0005576">
    <property type="term" value="C:extracellular region"/>
    <property type="evidence" value="ECO:0000318"/>
    <property type="project" value="GO_Central"/>
</dbReference>
<dbReference type="Pfam" id="PF00704">
    <property type="entry name" value="Glyco_hydro_18"/>
    <property type="match status" value="1"/>
</dbReference>
<dbReference type="SUPFAM" id="SSF57625">
    <property type="entry name" value="Invertebrate chitin-binding proteins"/>
    <property type="match status" value="1"/>
</dbReference>
<reference evidence="15" key="2">
    <citation type="submission" date="2022-06" db="UniProtKB">
        <authorList>
            <consortium name="EnsemblMetazoa"/>
        </authorList>
    </citation>
    <scope>IDENTIFICATION</scope>
    <source>
        <strain evidence="15">PS312</strain>
    </source>
</reference>
<dbReference type="SUPFAM" id="SSF51445">
    <property type="entry name" value="(Trans)glycosidases"/>
    <property type="match status" value="1"/>
</dbReference>
<evidence type="ECO:0000256" key="12">
    <source>
        <dbReference type="ARBA" id="ARBA00023136"/>
    </source>
</evidence>
<dbReference type="PROSITE" id="PS01095">
    <property type="entry name" value="GH18_1"/>
    <property type="match status" value="1"/>
</dbReference>
<dbReference type="InterPro" id="IPR018108">
    <property type="entry name" value="MCP_transmembrane"/>
</dbReference>
<keyword evidence="5" id="KW-0147">Chitin-binding</keyword>
<dbReference type="EnsemblMetazoa" id="PPA18688.1">
    <property type="protein sequence ID" value="PPA18688.1"/>
    <property type="gene ID" value="WBGene00108242"/>
</dbReference>
<organism evidence="15 16">
    <name type="scientific">Pristionchus pacificus</name>
    <name type="common">Parasitic nematode worm</name>
    <dbReference type="NCBI Taxonomy" id="54126"/>
    <lineage>
        <taxon>Eukaryota</taxon>
        <taxon>Metazoa</taxon>
        <taxon>Ecdysozoa</taxon>
        <taxon>Nematoda</taxon>
        <taxon>Chromadorea</taxon>
        <taxon>Rhabditida</taxon>
        <taxon>Rhabditina</taxon>
        <taxon>Diplogasteromorpha</taxon>
        <taxon>Diplogasteroidea</taxon>
        <taxon>Neodiplogasteridae</taxon>
        <taxon>Pristionchus</taxon>
    </lineage>
</organism>
<dbReference type="CDD" id="cd02872">
    <property type="entry name" value="GH18_chitolectin_chitotriosidase"/>
    <property type="match status" value="1"/>
</dbReference>
<sequence length="892" mass="100166">MIRLLLLTSFLLQLSSANNNASMVRNGPIDTGVHNDEGITVMREQPKYIRPCYFTNWAQYRNGRAKFMPEDYVPGLCTHILFAFGWMNEDFTVRAFDPADVPNDWAGQGMFRRINALKQKDPQLKTLLSIGGWSFGTALFKSMSATPHGRQKFIDSAIEFVRKWEFDGIDIDWEYPNGTDDMANYSHLIKELREGTEAESRRSLKDRLLVTAAVSGGEATITQAYDIPALAEKFDFILLMNYDFHGAWATETGHNSPLYARENMIEYQKVWNIDWAANHWAQKGMPKEKIIVGIATYGRGWTLKDPKNFTVGAAGTPARTTKFVGEAGVGAYYEFCEMLADGAKRHWDSEQQVPYLVYGDQWFGYDDEESVSNKAWLCVYFLSIQIAWVKRNHFGGAFVWTLDFDDFNAKCSKSNGQPYPLISIIAKELGGVTIPKIPKSIESITSTTSTTTSAPTTTTASVEIQKQCEKSDDGFFPIEGGDCKHFLLCLKEKSHMLSCPTSLHFSTTKGYCVEASDSGCTPPLPTPPPSTSAPVSTSGQKFACNVDGFYADKTDCKREMGDGEAPSSSKGPTPFVRPGSEPSNTLQQIALKYFLSCSAALVAETVTYPLDITKTRLQIARKGAGAKHRTGMFRVTYDIVRNEGASSLWRGVAPAIYRHYIYTGIRLGTYEAMRNSWFDKEREKTFPLWKSASCGLFSGAVAQFVASPTDLVKVQMQMEGLRKMQNLPPRFTSTWHAFSSLHKQHGFRGLWMGWIPNCQRAALLNMADLATYDRVKHWLLRETQLKDDWLTHALSSACAGLAAATVSTPADVVKTRIMDQLRHLHDHDHNSSAMPPRIYKGSVDCLMHIVRKEGFFALYRGFIPIYIRMAPWSLTFWVSYEEIRRLVGAPSF</sequence>
<keyword evidence="6" id="KW-0812">Transmembrane</keyword>
<evidence type="ECO:0000313" key="15">
    <source>
        <dbReference type="EnsemblMetazoa" id="PPA18688.1"/>
    </source>
</evidence>
<dbReference type="FunFam" id="3.20.20.80:FF:000007">
    <property type="entry name" value="Acidic mammalian chitinase"/>
    <property type="match status" value="1"/>
</dbReference>
<keyword evidence="12" id="KW-0472">Membrane</keyword>
<evidence type="ECO:0000256" key="2">
    <source>
        <dbReference type="ARBA" id="ARBA00006375"/>
    </source>
</evidence>
<keyword evidence="10" id="KW-1133">Transmembrane helix</keyword>
<dbReference type="Gene3D" id="2.170.140.10">
    <property type="entry name" value="Chitin binding domain"/>
    <property type="match status" value="1"/>
</dbReference>
<protein>
    <submittedName>
        <fullName evidence="15">Cht-1</fullName>
    </submittedName>
</protein>
<gene>
    <name evidence="15" type="primary">WBGene00108242</name>
</gene>
<accession>A0A8R1UDW8</accession>
<evidence type="ECO:0000256" key="9">
    <source>
        <dbReference type="ARBA" id="ARBA00022801"/>
    </source>
</evidence>
<evidence type="ECO:0000256" key="10">
    <source>
        <dbReference type="ARBA" id="ARBA00022989"/>
    </source>
</evidence>
<dbReference type="GO" id="GO:0005975">
    <property type="term" value="P:carbohydrate metabolic process"/>
    <property type="evidence" value="ECO:0007669"/>
    <property type="project" value="InterPro"/>
</dbReference>
<keyword evidence="7" id="KW-0677">Repeat</keyword>
<dbReference type="PROSITE" id="PS50940">
    <property type="entry name" value="CHIT_BIND_II"/>
    <property type="match status" value="1"/>
</dbReference>
<keyword evidence="9" id="KW-0378">Hydrolase</keyword>
<dbReference type="GO" id="GO:0004568">
    <property type="term" value="F:chitinase activity"/>
    <property type="evidence" value="ECO:0000318"/>
    <property type="project" value="GO_Central"/>
</dbReference>
<dbReference type="SUPFAM" id="SSF103506">
    <property type="entry name" value="Mitochondrial carrier"/>
    <property type="match status" value="1"/>
</dbReference>
<dbReference type="FunFam" id="1.50.40.10:FF:000062">
    <property type="entry name" value="mitochondrial uncoupling protein 3"/>
    <property type="match status" value="1"/>
</dbReference>
<keyword evidence="11" id="KW-0496">Mitochondrion</keyword>
<dbReference type="Pfam" id="PF00153">
    <property type="entry name" value="Mito_carr"/>
    <property type="match status" value="3"/>
</dbReference>
<evidence type="ECO:0000256" key="8">
    <source>
        <dbReference type="ARBA" id="ARBA00022792"/>
    </source>
</evidence>
<evidence type="ECO:0000256" key="5">
    <source>
        <dbReference type="ARBA" id="ARBA00022669"/>
    </source>
</evidence>
<dbReference type="Gene3D" id="1.50.40.10">
    <property type="entry name" value="Mitochondrial carrier domain"/>
    <property type="match status" value="1"/>
</dbReference>
<dbReference type="InterPro" id="IPR029070">
    <property type="entry name" value="Chitinase_insertion_sf"/>
</dbReference>
<dbReference type="Proteomes" id="UP000005239">
    <property type="component" value="Unassembled WGS sequence"/>
</dbReference>
<evidence type="ECO:0000256" key="11">
    <source>
        <dbReference type="ARBA" id="ARBA00023128"/>
    </source>
</evidence>
<dbReference type="InterPro" id="IPR001223">
    <property type="entry name" value="Glyco_hydro18_cat"/>
</dbReference>
<dbReference type="PANTHER" id="PTHR11177:SF400">
    <property type="entry name" value="ENDOCHITINASE-RELATED"/>
    <property type="match status" value="1"/>
</dbReference>
<keyword evidence="8" id="KW-0999">Mitochondrion inner membrane</keyword>
<dbReference type="Gene3D" id="3.20.20.80">
    <property type="entry name" value="Glycosidases"/>
    <property type="match status" value="1"/>
</dbReference>
<evidence type="ECO:0000256" key="6">
    <source>
        <dbReference type="ARBA" id="ARBA00022692"/>
    </source>
</evidence>
<dbReference type="InterPro" id="IPR011583">
    <property type="entry name" value="Chitinase_II/V-like_cat"/>
</dbReference>
<evidence type="ECO:0000256" key="1">
    <source>
        <dbReference type="ARBA" id="ARBA00004448"/>
    </source>
</evidence>
<keyword evidence="4" id="KW-0813">Transport</keyword>
<dbReference type="SMART" id="SM00494">
    <property type="entry name" value="ChtBD2"/>
    <property type="match status" value="1"/>
</dbReference>
<name>A0A2A6D0Y7_PRIPA</name>
<dbReference type="SUPFAM" id="SSF54556">
    <property type="entry name" value="Chitinase insertion domain"/>
    <property type="match status" value="1"/>
</dbReference>
<comment type="similarity">
    <text evidence="3">Belongs to the glycosyl hydrolase 18 family. Chitinase class II subfamily.</text>
</comment>
<evidence type="ECO:0000256" key="7">
    <source>
        <dbReference type="ARBA" id="ARBA00022737"/>
    </source>
</evidence>
<dbReference type="SMART" id="SM00636">
    <property type="entry name" value="Glyco_18"/>
    <property type="match status" value="1"/>
</dbReference>
<dbReference type="FunFam" id="3.10.50.10:FF:000008">
    <property type="entry name" value="Chitinase 11"/>
    <property type="match status" value="1"/>
</dbReference>
<dbReference type="GO" id="GO:0008061">
    <property type="term" value="F:chitin binding"/>
    <property type="evidence" value="ECO:0007669"/>
    <property type="project" value="UniProtKB-KW"/>
</dbReference>
<dbReference type="GO" id="GO:0006032">
    <property type="term" value="P:chitin catabolic process"/>
    <property type="evidence" value="ECO:0000318"/>
    <property type="project" value="GO_Central"/>
</dbReference>
<dbReference type="InterPro" id="IPR017853">
    <property type="entry name" value="GH"/>
</dbReference>
<dbReference type="InterPro" id="IPR050314">
    <property type="entry name" value="Glycosyl_Hydrlase_18"/>
</dbReference>
<evidence type="ECO:0000256" key="13">
    <source>
        <dbReference type="ARBA" id="ARBA00023157"/>
    </source>
</evidence>
<keyword evidence="13" id="KW-1015">Disulfide bond</keyword>
<evidence type="ECO:0000256" key="14">
    <source>
        <dbReference type="ARBA" id="ARBA00023295"/>
    </source>
</evidence>
<dbReference type="InterPro" id="IPR036508">
    <property type="entry name" value="Chitin-bd_dom_sf"/>
</dbReference>
<dbReference type="GO" id="GO:0005743">
    <property type="term" value="C:mitochondrial inner membrane"/>
    <property type="evidence" value="ECO:0007669"/>
    <property type="project" value="UniProtKB-SubCell"/>
</dbReference>
<dbReference type="InterPro" id="IPR002557">
    <property type="entry name" value="Chitin-bd_dom"/>
</dbReference>
<dbReference type="PANTHER" id="PTHR11177">
    <property type="entry name" value="CHITINASE"/>
    <property type="match status" value="1"/>
</dbReference>
<proteinExistence type="inferred from homology"/>
<keyword evidence="14" id="KW-0326">Glycosidase</keyword>
<dbReference type="Gene3D" id="3.10.50.10">
    <property type="match status" value="1"/>
</dbReference>
<dbReference type="InterPro" id="IPR023395">
    <property type="entry name" value="MCP_dom_sf"/>
</dbReference>
<reference evidence="16" key="1">
    <citation type="journal article" date="2008" name="Nat. Genet.">
        <title>The Pristionchus pacificus genome provides a unique perspective on nematode lifestyle and parasitism.</title>
        <authorList>
            <person name="Dieterich C."/>
            <person name="Clifton S.W."/>
            <person name="Schuster L.N."/>
            <person name="Chinwalla A."/>
            <person name="Delehaunty K."/>
            <person name="Dinkelacker I."/>
            <person name="Fulton L."/>
            <person name="Fulton R."/>
            <person name="Godfrey J."/>
            <person name="Minx P."/>
            <person name="Mitreva M."/>
            <person name="Roeseler W."/>
            <person name="Tian H."/>
            <person name="Witte H."/>
            <person name="Yang S.P."/>
            <person name="Wilson R.K."/>
            <person name="Sommer R.J."/>
        </authorList>
    </citation>
    <scope>NUCLEOTIDE SEQUENCE [LARGE SCALE GENOMIC DNA]</scope>
    <source>
        <strain evidence="16">PS312</strain>
    </source>
</reference>
<dbReference type="PROSITE" id="PS50920">
    <property type="entry name" value="SOLCAR"/>
    <property type="match status" value="3"/>
</dbReference>
<dbReference type="InterPro" id="IPR001579">
    <property type="entry name" value="Glyco_hydro_18_chit_AS"/>
</dbReference>
<evidence type="ECO:0000313" key="16">
    <source>
        <dbReference type="Proteomes" id="UP000005239"/>
    </source>
</evidence>
<keyword evidence="16" id="KW-1185">Reference proteome</keyword>
<evidence type="ECO:0000256" key="4">
    <source>
        <dbReference type="ARBA" id="ARBA00022448"/>
    </source>
</evidence>
<dbReference type="PROSITE" id="PS51910">
    <property type="entry name" value="GH18_2"/>
    <property type="match status" value="1"/>
</dbReference>
<evidence type="ECO:0000256" key="3">
    <source>
        <dbReference type="ARBA" id="ARBA00009121"/>
    </source>
</evidence>
<dbReference type="AlphaFoldDB" id="A0A2A6D0Y7"/>
<comment type="subcellular location">
    <subcellularLocation>
        <location evidence="1">Mitochondrion inner membrane</location>
        <topology evidence="1">Multi-pass membrane protein</topology>
    </subcellularLocation>
</comment>
<dbReference type="Pfam" id="PF01607">
    <property type="entry name" value="CBM_14"/>
    <property type="match status" value="1"/>
</dbReference>